<keyword evidence="2" id="KW-0808">Transferase</keyword>
<evidence type="ECO:0000256" key="2">
    <source>
        <dbReference type="ARBA" id="ARBA00022679"/>
    </source>
</evidence>
<evidence type="ECO:0000256" key="7">
    <source>
        <dbReference type="SAM" id="MobiDB-lite"/>
    </source>
</evidence>
<evidence type="ECO:0000313" key="10">
    <source>
        <dbReference type="Proteomes" id="UP000800092"/>
    </source>
</evidence>
<accession>A0A6A6HM44</accession>
<dbReference type="PANTHER" id="PTHR13906">
    <property type="entry name" value="PORCUPINE"/>
    <property type="match status" value="1"/>
</dbReference>
<keyword evidence="10" id="KW-1185">Reference proteome</keyword>
<feature type="transmembrane region" description="Helical" evidence="8">
    <location>
        <begin position="235"/>
        <end position="256"/>
    </location>
</feature>
<dbReference type="GO" id="GO:0047184">
    <property type="term" value="F:1-acylglycerophosphocholine O-acyltransferase activity"/>
    <property type="evidence" value="ECO:0007669"/>
    <property type="project" value="TreeGrafter"/>
</dbReference>
<evidence type="ECO:0000313" key="9">
    <source>
        <dbReference type="EMBL" id="KAF2238510.1"/>
    </source>
</evidence>
<evidence type="ECO:0000256" key="1">
    <source>
        <dbReference type="ARBA" id="ARBA00004141"/>
    </source>
</evidence>
<dbReference type="PANTHER" id="PTHR13906:SF4">
    <property type="entry name" value="LYSOPHOSPHOLIPID ACYLTRANSFERASE 6"/>
    <property type="match status" value="1"/>
</dbReference>
<feature type="region of interest" description="Disordered" evidence="7">
    <location>
        <begin position="487"/>
        <end position="512"/>
    </location>
</feature>
<keyword evidence="4 8" id="KW-1133">Transmembrane helix</keyword>
<feature type="transmembrane region" description="Helical" evidence="8">
    <location>
        <begin position="454"/>
        <end position="477"/>
    </location>
</feature>
<dbReference type="GO" id="GO:0046474">
    <property type="term" value="P:glycerophospholipid biosynthetic process"/>
    <property type="evidence" value="ECO:0007669"/>
    <property type="project" value="TreeGrafter"/>
</dbReference>
<dbReference type="InterPro" id="IPR004299">
    <property type="entry name" value="MBOAT_fam"/>
</dbReference>
<evidence type="ECO:0000256" key="3">
    <source>
        <dbReference type="ARBA" id="ARBA00022692"/>
    </source>
</evidence>
<dbReference type="GO" id="GO:0005783">
    <property type="term" value="C:endoplasmic reticulum"/>
    <property type="evidence" value="ECO:0007669"/>
    <property type="project" value="TreeGrafter"/>
</dbReference>
<keyword evidence="5 8" id="KW-0472">Membrane</keyword>
<dbReference type="EMBL" id="ML991775">
    <property type="protein sequence ID" value="KAF2238510.1"/>
    <property type="molecule type" value="Genomic_DNA"/>
</dbReference>
<keyword evidence="3 8" id="KW-0812">Transmembrane</keyword>
<dbReference type="GO" id="GO:0016020">
    <property type="term" value="C:membrane"/>
    <property type="evidence" value="ECO:0007669"/>
    <property type="project" value="UniProtKB-SubCell"/>
</dbReference>
<evidence type="ECO:0000256" key="5">
    <source>
        <dbReference type="ARBA" id="ARBA00023136"/>
    </source>
</evidence>
<dbReference type="OrthoDB" id="286734at2759"/>
<protein>
    <submittedName>
        <fullName evidence="9">MBOAT-domain-containing protein</fullName>
    </submittedName>
</protein>
<gene>
    <name evidence="9" type="ORF">EV356DRAFT_417686</name>
</gene>
<feature type="transmembrane region" description="Helical" evidence="8">
    <location>
        <begin position="167"/>
        <end position="186"/>
    </location>
</feature>
<evidence type="ECO:0000256" key="4">
    <source>
        <dbReference type="ARBA" id="ARBA00022989"/>
    </source>
</evidence>
<dbReference type="Proteomes" id="UP000800092">
    <property type="component" value="Unassembled WGS sequence"/>
</dbReference>
<reference evidence="9" key="1">
    <citation type="journal article" date="2020" name="Stud. Mycol.">
        <title>101 Dothideomycetes genomes: a test case for predicting lifestyles and emergence of pathogens.</title>
        <authorList>
            <person name="Haridas S."/>
            <person name="Albert R."/>
            <person name="Binder M."/>
            <person name="Bloem J."/>
            <person name="Labutti K."/>
            <person name="Salamov A."/>
            <person name="Andreopoulos B."/>
            <person name="Baker S."/>
            <person name="Barry K."/>
            <person name="Bills G."/>
            <person name="Bluhm B."/>
            <person name="Cannon C."/>
            <person name="Castanera R."/>
            <person name="Culley D."/>
            <person name="Daum C."/>
            <person name="Ezra D."/>
            <person name="Gonzalez J."/>
            <person name="Henrissat B."/>
            <person name="Kuo A."/>
            <person name="Liang C."/>
            <person name="Lipzen A."/>
            <person name="Lutzoni F."/>
            <person name="Magnuson J."/>
            <person name="Mondo S."/>
            <person name="Nolan M."/>
            <person name="Ohm R."/>
            <person name="Pangilinan J."/>
            <person name="Park H.-J."/>
            <person name="Ramirez L."/>
            <person name="Alfaro M."/>
            <person name="Sun H."/>
            <person name="Tritt A."/>
            <person name="Yoshinaga Y."/>
            <person name="Zwiers L.-H."/>
            <person name="Turgeon B."/>
            <person name="Goodwin S."/>
            <person name="Spatafora J."/>
            <person name="Crous P."/>
            <person name="Grigoriev I."/>
        </authorList>
    </citation>
    <scope>NUCLEOTIDE SEQUENCE</scope>
    <source>
        <strain evidence="9">Tuck. ex Michener</strain>
    </source>
</reference>
<feature type="transmembrane region" description="Helical" evidence="8">
    <location>
        <begin position="81"/>
        <end position="103"/>
    </location>
</feature>
<dbReference type="AlphaFoldDB" id="A0A6A6HM44"/>
<dbReference type="Pfam" id="PF03062">
    <property type="entry name" value="MBOAT"/>
    <property type="match status" value="1"/>
</dbReference>
<sequence>MLPYINAPFVYASGKLGASPDEIKLLFTFLLSYPLAALLKRIPDTKPWAKNVFNIGVSLFYLVGLFDLWSGVRTLLVDAVATFAISAYIEGPFMPWIAFVFLMGHMSVNHIHRHMVADPGLIDITGAQMVNIMKLSAFAWNVHDGKYPDGQLSDYQRDRALRKLPSVLDYTSFVFFFPSLLVGPAFDFIDYRRWIETSMFDLPEGFDKSKAPPTRGKRRIPRSGTPAMWKAAQGLVWILVYLQIGALYTPEFYLSGDYMKYGFLRRVWLLHMLGVAARTKYYGVWSLTEGACILSGIGYKGVDPKTGKADWSRLTNIKPLGVELAQNSYAFLGNWNINTNHWLRNYIYLRVTPKGKKPGFRASMATFVTSAFWHGFEPGYYMSFMLASFLQTIAKNGRRLLRPFFMTPDGSQSKSSKRYYDILTWFITQVAFAFTTAPFILLSFENSFKVWARVYFYCVIGVIVCLGFLASPGKSYLQNEIKKRSTRPKLSRVQSQDSQPVLGLPSDPEKEVNEAIEEIKQELERRKQDG</sequence>
<feature type="transmembrane region" description="Helical" evidence="8">
    <location>
        <begin position="422"/>
        <end position="442"/>
    </location>
</feature>
<feature type="transmembrane region" description="Helical" evidence="8">
    <location>
        <begin position="23"/>
        <end position="39"/>
    </location>
</feature>
<evidence type="ECO:0000256" key="6">
    <source>
        <dbReference type="ARBA" id="ARBA00023315"/>
    </source>
</evidence>
<dbReference type="InterPro" id="IPR049941">
    <property type="entry name" value="LPLAT_7/PORCN-like"/>
</dbReference>
<feature type="transmembrane region" description="Helical" evidence="8">
    <location>
        <begin position="51"/>
        <end position="69"/>
    </location>
</feature>
<comment type="subcellular location">
    <subcellularLocation>
        <location evidence="1">Membrane</location>
        <topology evidence="1">Multi-pass membrane protein</topology>
    </subcellularLocation>
</comment>
<organism evidence="9 10">
    <name type="scientific">Viridothelium virens</name>
    <name type="common">Speckled blister lichen</name>
    <name type="synonym">Trypethelium virens</name>
    <dbReference type="NCBI Taxonomy" id="1048519"/>
    <lineage>
        <taxon>Eukaryota</taxon>
        <taxon>Fungi</taxon>
        <taxon>Dikarya</taxon>
        <taxon>Ascomycota</taxon>
        <taxon>Pezizomycotina</taxon>
        <taxon>Dothideomycetes</taxon>
        <taxon>Dothideomycetes incertae sedis</taxon>
        <taxon>Trypetheliales</taxon>
        <taxon>Trypetheliaceae</taxon>
        <taxon>Viridothelium</taxon>
    </lineage>
</organism>
<keyword evidence="6" id="KW-0012">Acyltransferase</keyword>
<feature type="non-terminal residue" evidence="9">
    <location>
        <position position="530"/>
    </location>
</feature>
<proteinExistence type="predicted"/>
<dbReference type="GO" id="GO:0030258">
    <property type="term" value="P:lipid modification"/>
    <property type="evidence" value="ECO:0007669"/>
    <property type="project" value="TreeGrafter"/>
</dbReference>
<name>A0A6A6HM44_VIRVR</name>
<evidence type="ECO:0000256" key="8">
    <source>
        <dbReference type="SAM" id="Phobius"/>
    </source>
</evidence>
<dbReference type="GO" id="GO:0003841">
    <property type="term" value="F:1-acylglycerol-3-phosphate O-acyltransferase activity"/>
    <property type="evidence" value="ECO:0007669"/>
    <property type="project" value="TreeGrafter"/>
</dbReference>